<dbReference type="GO" id="GO:0009244">
    <property type="term" value="P:lipopolysaccharide core region biosynthetic process"/>
    <property type="evidence" value="ECO:0007669"/>
    <property type="project" value="TreeGrafter"/>
</dbReference>
<reference evidence="3 5" key="3">
    <citation type="journal article" date="2024" name="Syst. Appl. Microbiol.">
        <title>Helicobacter cappadocius sp. nov., from lizards: The first psychrotrophic Helicobacter species.</title>
        <authorList>
            <person name="Aydin F."/>
            <person name="Tarhane S."/>
            <person name="Karakaya E."/>
            <person name="Abay S."/>
            <person name="Kayman T."/>
            <person name="Guran O."/>
            <person name="Bozkurt E."/>
            <person name="Uzum N."/>
            <person name="Avci A."/>
            <person name="Olgun K."/>
            <person name="Jablonski D."/>
            <person name="Guran C."/>
            <person name="Burcin Saticioglu I."/>
        </authorList>
    </citation>
    <scope>NUCLEOTIDE SEQUENCE [LARGE SCALE GENOMIC DNA]</scope>
    <source>
        <strain evidence="3">Faydin-H75</strain>
        <strain evidence="5">faydin-H76</strain>
    </source>
</reference>
<dbReference type="PANTHER" id="PTHR30160:SF15">
    <property type="entry name" value="GLYCOSYLTRANSFERASE HI_0523-RELATED"/>
    <property type="match status" value="1"/>
</dbReference>
<organism evidence="4 5">
    <name type="scientific">Helicobacter cappadocius</name>
    <dbReference type="NCBI Taxonomy" id="3063998"/>
    <lineage>
        <taxon>Bacteria</taxon>
        <taxon>Pseudomonadati</taxon>
        <taxon>Campylobacterota</taxon>
        <taxon>Epsilonproteobacteria</taxon>
        <taxon>Campylobacterales</taxon>
        <taxon>Helicobacteraceae</taxon>
        <taxon>Helicobacter</taxon>
    </lineage>
</organism>
<sequence>MKKITFEKSSPLRIVLFRTDRLGDSALTIQCAEAIKDTYPNSYIYFALSSYTAPLLENNPFVDEVILIDKYSQKDLISFLKTKKIDISISFFASKLATYVPFFAKIPIRIGILSKLRSIFFTHKIRQKRSNGSQNEAQYNLNLLKPLGIQKIFYPKIYLSESEKATAKQYLEKKFGDKSKNLIILHPGSGGSSKDWSTDNYLLLAQKIIEENLAEILITGSNEELQRYAQMLKNYPLISANNLLEEQKPLREFFGIIAQSKLFLSNGTGPLHCAIALDTPTMGFHTLMRSCKPSRWGPFTSNPQKHIIITPKDKNNNPLPECTSCSLKCPYYLCMDSIKVDDIYKKIKESFCL</sequence>
<protein>
    <submittedName>
        <fullName evidence="4">Glycosyltransferase family 9 protein</fullName>
        <ecNumber evidence="4">2.4.-.-</ecNumber>
    </submittedName>
</protein>
<dbReference type="PANTHER" id="PTHR30160">
    <property type="entry name" value="TETRAACYLDISACCHARIDE 4'-KINASE-RELATED"/>
    <property type="match status" value="1"/>
</dbReference>
<reference evidence="3" key="2">
    <citation type="submission" date="2023-07" db="EMBL/GenBank/DDBJ databases">
        <authorList>
            <person name="Aydin F."/>
            <person name="Tarhane S."/>
            <person name="Saticioglu I.B."/>
            <person name="Karakaya E."/>
            <person name="Abay S."/>
            <person name="Guran O."/>
            <person name="Bozkurt E."/>
            <person name="Uzum N."/>
            <person name="Olgun K."/>
            <person name="Jablonski D."/>
        </authorList>
    </citation>
    <scope>NUCLEOTIDE SEQUENCE</scope>
    <source>
        <strain evidence="3">Faydin-H75</strain>
    </source>
</reference>
<dbReference type="GO" id="GO:0005829">
    <property type="term" value="C:cytosol"/>
    <property type="evidence" value="ECO:0007669"/>
    <property type="project" value="TreeGrafter"/>
</dbReference>
<keyword evidence="2 4" id="KW-0808">Transferase</keyword>
<dbReference type="Gene3D" id="3.40.50.2000">
    <property type="entry name" value="Glycogen Phosphorylase B"/>
    <property type="match status" value="2"/>
</dbReference>
<reference evidence="4 6" key="1">
    <citation type="submission" date="2023-07" db="EMBL/GenBank/DDBJ databases">
        <title>Unpublished Manusciprt.</title>
        <authorList>
            <person name="Aydin F."/>
            <person name="Tarhane S."/>
            <person name="Saticioglu I.B."/>
            <person name="Karakaya E."/>
            <person name="Abay S."/>
            <person name="Guran O."/>
            <person name="Bozkurt E."/>
            <person name="Uzum N."/>
            <person name="Olgun K."/>
            <person name="Jablonski D."/>
        </authorList>
    </citation>
    <scope>NUCLEOTIDE SEQUENCE</scope>
    <source>
        <strain evidence="6">faydin-H75</strain>
        <strain evidence="4">Faydin-H76</strain>
    </source>
</reference>
<accession>A0AA90T5J5</accession>
<dbReference type="EC" id="2.4.-.-" evidence="4"/>
<evidence type="ECO:0000313" key="6">
    <source>
        <dbReference type="Proteomes" id="UP001240777"/>
    </source>
</evidence>
<dbReference type="InterPro" id="IPR002201">
    <property type="entry name" value="Glyco_trans_9"/>
</dbReference>
<keyword evidence="1 4" id="KW-0328">Glycosyltransferase</keyword>
<dbReference type="Proteomes" id="UP001177258">
    <property type="component" value="Unassembled WGS sequence"/>
</dbReference>
<dbReference type="RefSeq" id="WP_305517412.1">
    <property type="nucleotide sequence ID" value="NZ_JAUPEV010000010.1"/>
</dbReference>
<dbReference type="SUPFAM" id="SSF53756">
    <property type="entry name" value="UDP-Glycosyltransferase/glycogen phosphorylase"/>
    <property type="match status" value="1"/>
</dbReference>
<evidence type="ECO:0000256" key="2">
    <source>
        <dbReference type="ARBA" id="ARBA00022679"/>
    </source>
</evidence>
<evidence type="ECO:0000313" key="5">
    <source>
        <dbReference type="Proteomes" id="UP001177258"/>
    </source>
</evidence>
<dbReference type="Pfam" id="PF01075">
    <property type="entry name" value="Glyco_transf_9"/>
    <property type="match status" value="1"/>
</dbReference>
<gene>
    <name evidence="3" type="ORF">Q5I04_06560</name>
    <name evidence="4" type="ORF">Q5I06_06890</name>
</gene>
<comment type="caution">
    <text evidence="4">The sequence shown here is derived from an EMBL/GenBank/DDBJ whole genome shotgun (WGS) entry which is preliminary data.</text>
</comment>
<dbReference type="InterPro" id="IPR051199">
    <property type="entry name" value="LPS_LOS_Heptosyltrfase"/>
</dbReference>
<dbReference type="AlphaFoldDB" id="A0AA90T5J5"/>
<dbReference type="Proteomes" id="UP001240777">
    <property type="component" value="Unassembled WGS sequence"/>
</dbReference>
<evidence type="ECO:0000313" key="3">
    <source>
        <dbReference type="EMBL" id="MDO7253570.1"/>
    </source>
</evidence>
<dbReference type="EMBL" id="JAUPEV010000010">
    <property type="protein sequence ID" value="MDO7253570.1"/>
    <property type="molecule type" value="Genomic_DNA"/>
</dbReference>
<name>A0AA90T5J5_9HELI</name>
<dbReference type="EMBL" id="JAUYZK010000010">
    <property type="protein sequence ID" value="MDP2539498.1"/>
    <property type="molecule type" value="Genomic_DNA"/>
</dbReference>
<dbReference type="GO" id="GO:0008713">
    <property type="term" value="F:ADP-heptose-lipopolysaccharide heptosyltransferase activity"/>
    <property type="evidence" value="ECO:0007669"/>
    <property type="project" value="TreeGrafter"/>
</dbReference>
<dbReference type="CDD" id="cd03789">
    <property type="entry name" value="GT9_LPS_heptosyltransferase"/>
    <property type="match status" value="1"/>
</dbReference>
<evidence type="ECO:0000256" key="1">
    <source>
        <dbReference type="ARBA" id="ARBA00022676"/>
    </source>
</evidence>
<keyword evidence="6" id="KW-1185">Reference proteome</keyword>
<evidence type="ECO:0000313" key="4">
    <source>
        <dbReference type="EMBL" id="MDP2539498.1"/>
    </source>
</evidence>
<proteinExistence type="predicted"/>